<evidence type="ECO:0000256" key="12">
    <source>
        <dbReference type="ARBA" id="ARBA00052051"/>
    </source>
</evidence>
<evidence type="ECO:0000256" key="16">
    <source>
        <dbReference type="PROSITE-ProRule" id="PRU00282"/>
    </source>
</evidence>
<dbReference type="OrthoDB" id="10266426at2759"/>
<dbReference type="PANTHER" id="PTHR45683">
    <property type="entry name" value="MITOCHONDRIAL NICOTINAMIDE ADENINE DINUCLEOTIDE TRANSPORTER 1-RELATED-RELATED"/>
    <property type="match status" value="1"/>
</dbReference>
<keyword evidence="20" id="KW-1185">Reference proteome</keyword>
<dbReference type="InterPro" id="IPR023395">
    <property type="entry name" value="MCP_dom_sf"/>
</dbReference>
<evidence type="ECO:0000256" key="10">
    <source>
        <dbReference type="ARBA" id="ARBA00050736"/>
    </source>
</evidence>
<dbReference type="InterPro" id="IPR044712">
    <property type="entry name" value="SLC25A32-like"/>
</dbReference>
<accession>A0A1G4JLF3</accession>
<organism evidence="19 20">
    <name type="scientific">Lachancea mirantina</name>
    <dbReference type="NCBI Taxonomy" id="1230905"/>
    <lineage>
        <taxon>Eukaryota</taxon>
        <taxon>Fungi</taxon>
        <taxon>Dikarya</taxon>
        <taxon>Ascomycota</taxon>
        <taxon>Saccharomycotina</taxon>
        <taxon>Saccharomycetes</taxon>
        <taxon>Saccharomycetales</taxon>
        <taxon>Saccharomycetaceae</taxon>
        <taxon>Lachancea</taxon>
    </lineage>
</organism>
<dbReference type="GO" id="GO:0005743">
    <property type="term" value="C:mitochondrial inner membrane"/>
    <property type="evidence" value="ECO:0007669"/>
    <property type="project" value="UniProtKB-SubCell"/>
</dbReference>
<evidence type="ECO:0000256" key="14">
    <source>
        <dbReference type="ARBA" id="ARBA00052961"/>
    </source>
</evidence>
<comment type="subcellular location">
    <subcellularLocation>
        <location evidence="1">Mitochondrion inner membrane</location>
        <topology evidence="1">Multi-pass membrane protein</topology>
    </subcellularLocation>
</comment>
<comment type="similarity">
    <text evidence="2 17">Belongs to the mitochondrial carrier (TC 2.A.29) family.</text>
</comment>
<feature type="repeat" description="Solcar" evidence="16">
    <location>
        <begin position="78"/>
        <end position="168"/>
    </location>
</feature>
<evidence type="ECO:0000313" key="20">
    <source>
        <dbReference type="Proteomes" id="UP000191024"/>
    </source>
</evidence>
<evidence type="ECO:0000256" key="18">
    <source>
        <dbReference type="SAM" id="Phobius"/>
    </source>
</evidence>
<name>A0A1G4JLF3_9SACH</name>
<gene>
    <name evidence="19" type="ORF">LAMI_0E05468G</name>
</gene>
<dbReference type="AlphaFoldDB" id="A0A1G4JLF3"/>
<dbReference type="PRINTS" id="PR00926">
    <property type="entry name" value="MITOCARRIER"/>
</dbReference>
<keyword evidence="4 16" id="KW-0812">Transmembrane</keyword>
<dbReference type="Gene3D" id="1.50.40.10">
    <property type="entry name" value="Mitochondrial carrier domain"/>
    <property type="match status" value="2"/>
</dbReference>
<keyword evidence="6" id="KW-0999">Mitochondrion inner membrane</keyword>
<keyword evidence="7 18" id="KW-1133">Transmembrane helix</keyword>
<dbReference type="Pfam" id="PF00153">
    <property type="entry name" value="Mito_carr"/>
    <property type="match status" value="3"/>
</dbReference>
<evidence type="ECO:0000256" key="5">
    <source>
        <dbReference type="ARBA" id="ARBA00022737"/>
    </source>
</evidence>
<evidence type="ECO:0000256" key="4">
    <source>
        <dbReference type="ARBA" id="ARBA00022692"/>
    </source>
</evidence>
<keyword evidence="8" id="KW-0496">Mitochondrion</keyword>
<protein>
    <submittedName>
        <fullName evidence="19">LAMI_0E05468g1_1</fullName>
    </submittedName>
</protein>
<evidence type="ECO:0000256" key="8">
    <source>
        <dbReference type="ARBA" id="ARBA00023128"/>
    </source>
</evidence>
<comment type="function">
    <text evidence="15">Mitochondrial inner membrane carrier protein that mediates the import of NAD(+) into mitochondria. Can transport NAD(+) by unidirectional transport or by exchange with intramitochondrially generated dAMP and dGMP. Also able to transport NAD(+) by exchange with AMP, GMP or deamido-NAD (+) in vitro.</text>
</comment>
<evidence type="ECO:0000256" key="1">
    <source>
        <dbReference type="ARBA" id="ARBA00004448"/>
    </source>
</evidence>
<feature type="repeat" description="Solcar" evidence="16">
    <location>
        <begin position="176"/>
        <end position="265"/>
    </location>
</feature>
<comment type="catalytic activity">
    <reaction evidence="11">
        <text>deamido-NAD(+)(in) + NAD(+)(out) = deamido-NAD(+)(out) + NAD(+)(in)</text>
        <dbReference type="Rhea" id="RHEA:65428"/>
        <dbReference type="ChEBI" id="CHEBI:57540"/>
        <dbReference type="ChEBI" id="CHEBI:58437"/>
    </reaction>
    <physiologicalReaction direction="left-to-right" evidence="11">
        <dbReference type="Rhea" id="RHEA:65429"/>
    </physiologicalReaction>
</comment>
<feature type="repeat" description="Solcar" evidence="16">
    <location>
        <begin position="278"/>
        <end position="369"/>
    </location>
</feature>
<comment type="catalytic activity">
    <reaction evidence="13">
        <text>GMP(in) + NAD(+)(out) = GMP(out) + NAD(+)(in)</text>
        <dbReference type="Rhea" id="RHEA:65420"/>
        <dbReference type="ChEBI" id="CHEBI:57540"/>
        <dbReference type="ChEBI" id="CHEBI:58115"/>
    </reaction>
    <physiologicalReaction direction="left-to-right" evidence="13">
        <dbReference type="Rhea" id="RHEA:65421"/>
    </physiologicalReaction>
</comment>
<dbReference type="Proteomes" id="UP000191024">
    <property type="component" value="Chromosome E"/>
</dbReference>
<dbReference type="InterPro" id="IPR018108">
    <property type="entry name" value="MCP_transmembrane"/>
</dbReference>
<dbReference type="GO" id="GO:0051724">
    <property type="term" value="F:NAD transmembrane transporter activity"/>
    <property type="evidence" value="ECO:0007669"/>
    <property type="project" value="UniProtKB-ARBA"/>
</dbReference>
<feature type="transmembrane region" description="Helical" evidence="18">
    <location>
        <begin position="237"/>
        <end position="256"/>
    </location>
</feature>
<evidence type="ECO:0000256" key="3">
    <source>
        <dbReference type="ARBA" id="ARBA00022448"/>
    </source>
</evidence>
<keyword evidence="9 16" id="KW-0472">Membrane</keyword>
<proteinExistence type="inferred from homology"/>
<reference evidence="19 20" key="1">
    <citation type="submission" date="2016-03" db="EMBL/GenBank/DDBJ databases">
        <authorList>
            <person name="Devillers H."/>
        </authorList>
    </citation>
    <scope>NUCLEOTIDE SEQUENCE [LARGE SCALE GENOMIC DNA]</scope>
    <source>
        <strain evidence="19">CBS 11717</strain>
    </source>
</reference>
<comment type="catalytic activity">
    <reaction evidence="10">
        <text>dGMP(in) + NAD(+)(out) = dGMP(out) + NAD(+)(in)</text>
        <dbReference type="Rhea" id="RHEA:65416"/>
        <dbReference type="ChEBI" id="CHEBI:57540"/>
        <dbReference type="ChEBI" id="CHEBI:57673"/>
    </reaction>
    <physiologicalReaction direction="left-to-right" evidence="10">
        <dbReference type="Rhea" id="RHEA:65417"/>
    </physiologicalReaction>
</comment>
<comment type="catalytic activity">
    <reaction evidence="12">
        <text>AMP(in) + NAD(+)(out) = AMP(out) + NAD(+)(in)</text>
        <dbReference type="Rhea" id="RHEA:65424"/>
        <dbReference type="ChEBI" id="CHEBI:57540"/>
        <dbReference type="ChEBI" id="CHEBI:456215"/>
    </reaction>
    <physiologicalReaction direction="left-to-right" evidence="12">
        <dbReference type="Rhea" id="RHEA:65425"/>
    </physiologicalReaction>
</comment>
<dbReference type="InterPro" id="IPR002067">
    <property type="entry name" value="MCP"/>
</dbReference>
<feature type="transmembrane region" description="Helical" evidence="18">
    <location>
        <begin position="178"/>
        <end position="202"/>
    </location>
</feature>
<dbReference type="PROSITE" id="PS50920">
    <property type="entry name" value="SOLCAR"/>
    <property type="match status" value="3"/>
</dbReference>
<dbReference type="GO" id="GO:1990549">
    <property type="term" value="P:mitochondrial NAD transmembrane transport"/>
    <property type="evidence" value="ECO:0007669"/>
    <property type="project" value="UniProtKB-ARBA"/>
</dbReference>
<evidence type="ECO:0000256" key="15">
    <source>
        <dbReference type="ARBA" id="ARBA00059403"/>
    </source>
</evidence>
<evidence type="ECO:0000256" key="13">
    <source>
        <dbReference type="ARBA" id="ARBA00052827"/>
    </source>
</evidence>
<keyword evidence="3 17" id="KW-0813">Transport</keyword>
<evidence type="ECO:0000313" key="19">
    <source>
        <dbReference type="EMBL" id="SCU91331.1"/>
    </source>
</evidence>
<dbReference type="SUPFAM" id="SSF103506">
    <property type="entry name" value="Mitochondrial carrier"/>
    <property type="match status" value="1"/>
</dbReference>
<dbReference type="EMBL" id="LT598465">
    <property type="protein sequence ID" value="SCU91331.1"/>
    <property type="molecule type" value="Genomic_DNA"/>
</dbReference>
<evidence type="ECO:0000256" key="17">
    <source>
        <dbReference type="RuleBase" id="RU000488"/>
    </source>
</evidence>
<sequence length="379" mass="41928">MIRLAVTAKENNGDSSIPIDFSGNAVAPSLVARNDEILAPDCSTPLSSADVLEHIGLRTGGDGQGSNGTLPFIGRTFEDTEVTALSGAMAGFLAGITVCPLDVAKTRLQAQGRSTGSSNYYNGIVGTLKTILRDEGVRGLYKGFVPIVLGYFPTWMIYFSVYERSKTFYYHEFPNSDFAAHSLSAFSAGAVSTMLTNPIWVVKTRLMLQTHVNENSTTYRGTIDAFKKIYRTEGVRALYSGLLPSLFGLVHVAIHFPVYEKLKVWLHCNTGASSDHNLDMGRLIVASCTSKMVASLLTYPHEILRTRMQLKSLPRQVPDEIHHSLIKITLHTYKSEGFLGFYSGFMTNLVRTVPASAITLVSFEYFRKYFRQLNDTFKI</sequence>
<comment type="catalytic activity">
    <reaction evidence="14">
        <text>dAMP(in) + NAD(+)(out) = dAMP(out) + NAD(+)(in)</text>
        <dbReference type="Rhea" id="RHEA:65412"/>
        <dbReference type="ChEBI" id="CHEBI:57540"/>
        <dbReference type="ChEBI" id="CHEBI:58245"/>
    </reaction>
    <physiologicalReaction direction="left-to-right" evidence="14">
        <dbReference type="Rhea" id="RHEA:65413"/>
    </physiologicalReaction>
</comment>
<feature type="transmembrane region" description="Helical" evidence="18">
    <location>
        <begin position="139"/>
        <end position="158"/>
    </location>
</feature>
<dbReference type="FunFam" id="1.50.40.10:FF:000106">
    <property type="entry name" value="NAD+ transporter"/>
    <property type="match status" value="1"/>
</dbReference>
<evidence type="ECO:0000256" key="6">
    <source>
        <dbReference type="ARBA" id="ARBA00022792"/>
    </source>
</evidence>
<evidence type="ECO:0000256" key="2">
    <source>
        <dbReference type="ARBA" id="ARBA00006375"/>
    </source>
</evidence>
<evidence type="ECO:0000256" key="9">
    <source>
        <dbReference type="ARBA" id="ARBA00023136"/>
    </source>
</evidence>
<evidence type="ECO:0000256" key="7">
    <source>
        <dbReference type="ARBA" id="ARBA00022989"/>
    </source>
</evidence>
<evidence type="ECO:0000256" key="11">
    <source>
        <dbReference type="ARBA" id="ARBA00051263"/>
    </source>
</evidence>
<keyword evidence="5" id="KW-0677">Repeat</keyword>
<dbReference type="FunFam" id="1.50.40.10:FF:000081">
    <property type="entry name" value="NAD+ transporter"/>
    <property type="match status" value="1"/>
</dbReference>